<dbReference type="EMBL" id="JAMKFB020000013">
    <property type="protein sequence ID" value="KAL0177119.1"/>
    <property type="molecule type" value="Genomic_DNA"/>
</dbReference>
<reference evidence="2 3" key="1">
    <citation type="submission" date="2024-05" db="EMBL/GenBank/DDBJ databases">
        <title>Genome sequencing and assembly of Indian major carp, Cirrhinus mrigala (Hamilton, 1822).</title>
        <authorList>
            <person name="Mohindra V."/>
            <person name="Chowdhury L.M."/>
            <person name="Lal K."/>
            <person name="Jena J.K."/>
        </authorList>
    </citation>
    <scope>NUCLEOTIDE SEQUENCE [LARGE SCALE GENOMIC DNA]</scope>
    <source>
        <strain evidence="2">CM1030</strain>
        <tissue evidence="2">Blood</tissue>
    </source>
</reference>
<organism evidence="2 3">
    <name type="scientific">Cirrhinus mrigala</name>
    <name type="common">Mrigala</name>
    <dbReference type="NCBI Taxonomy" id="683832"/>
    <lineage>
        <taxon>Eukaryota</taxon>
        <taxon>Metazoa</taxon>
        <taxon>Chordata</taxon>
        <taxon>Craniata</taxon>
        <taxon>Vertebrata</taxon>
        <taxon>Euteleostomi</taxon>
        <taxon>Actinopterygii</taxon>
        <taxon>Neopterygii</taxon>
        <taxon>Teleostei</taxon>
        <taxon>Ostariophysi</taxon>
        <taxon>Cypriniformes</taxon>
        <taxon>Cyprinidae</taxon>
        <taxon>Labeoninae</taxon>
        <taxon>Labeonini</taxon>
        <taxon>Cirrhinus</taxon>
    </lineage>
</organism>
<dbReference type="AlphaFoldDB" id="A0ABD0PSU2"/>
<keyword evidence="3" id="KW-1185">Reference proteome</keyword>
<accession>A0ABD0PSU2</accession>
<proteinExistence type="predicted"/>
<name>A0ABD0PSU2_CIRMR</name>
<evidence type="ECO:0000313" key="2">
    <source>
        <dbReference type="EMBL" id="KAL0177119.1"/>
    </source>
</evidence>
<feature type="non-terminal residue" evidence="2">
    <location>
        <position position="58"/>
    </location>
</feature>
<dbReference type="Proteomes" id="UP001529510">
    <property type="component" value="Unassembled WGS sequence"/>
</dbReference>
<comment type="caution">
    <text evidence="2">The sequence shown here is derived from an EMBL/GenBank/DDBJ whole genome shotgun (WGS) entry which is preliminary data.</text>
</comment>
<feature type="region of interest" description="Disordered" evidence="1">
    <location>
        <begin position="18"/>
        <end position="58"/>
    </location>
</feature>
<feature type="non-terminal residue" evidence="2">
    <location>
        <position position="1"/>
    </location>
</feature>
<sequence length="58" mass="5574">AALAFPEAAGAQACADVFRAEETPASEGHGGETGGAAEDGAGSEGAGGAEAPQQWETR</sequence>
<evidence type="ECO:0000256" key="1">
    <source>
        <dbReference type="SAM" id="MobiDB-lite"/>
    </source>
</evidence>
<protein>
    <submittedName>
        <fullName evidence="2">Uncharacterized protein</fullName>
    </submittedName>
</protein>
<evidence type="ECO:0000313" key="3">
    <source>
        <dbReference type="Proteomes" id="UP001529510"/>
    </source>
</evidence>
<gene>
    <name evidence="2" type="ORF">M9458_026013</name>
</gene>